<keyword evidence="4 7" id="KW-0630">Potassium</keyword>
<dbReference type="SUPFAM" id="SSF81296">
    <property type="entry name" value="E set domains"/>
    <property type="match status" value="1"/>
</dbReference>
<evidence type="ECO:0000256" key="2">
    <source>
        <dbReference type="ARBA" id="ARBA00022538"/>
    </source>
</evidence>
<dbReference type="GO" id="GO:0005886">
    <property type="term" value="C:plasma membrane"/>
    <property type="evidence" value="ECO:0007669"/>
    <property type="project" value="TreeGrafter"/>
</dbReference>
<keyword evidence="7" id="KW-0472">Membrane</keyword>
<comment type="similarity">
    <text evidence="7">Belongs to the inward rectifier-type potassium channel (TC 1.A.2.1) family.</text>
</comment>
<evidence type="ECO:0000256" key="5">
    <source>
        <dbReference type="ARBA" id="ARBA00023065"/>
    </source>
</evidence>
<keyword evidence="6 7" id="KW-0407">Ion channel</keyword>
<accession>A0A7S2HQ77</accession>
<dbReference type="Gene3D" id="2.60.40.1400">
    <property type="entry name" value="G protein-activated inward rectifier potassium channel 1"/>
    <property type="match status" value="2"/>
</dbReference>
<dbReference type="AlphaFoldDB" id="A0A7S2HQ77"/>
<dbReference type="PANTHER" id="PTHR11767">
    <property type="entry name" value="INWARD RECTIFIER POTASSIUM CHANNEL"/>
    <property type="match status" value="1"/>
</dbReference>
<dbReference type="PANTHER" id="PTHR11767:SF103">
    <property type="entry name" value="POTASSIUM CHANNEL INWARDLY RECTIFYING TRANSMEMBRANE DOMAIN-CONTAINING PROTEIN"/>
    <property type="match status" value="1"/>
</dbReference>
<keyword evidence="5 7" id="KW-0406">Ion transport</keyword>
<keyword evidence="2 7" id="KW-0633">Potassium transport</keyword>
<dbReference type="InterPro" id="IPR016449">
    <property type="entry name" value="K_chnl_inward-rec_Kir"/>
</dbReference>
<keyword evidence="1 7" id="KW-0813">Transport</keyword>
<proteinExistence type="inferred from homology"/>
<dbReference type="GO" id="GO:0034765">
    <property type="term" value="P:regulation of monoatomic ion transmembrane transport"/>
    <property type="evidence" value="ECO:0007669"/>
    <property type="project" value="TreeGrafter"/>
</dbReference>
<dbReference type="InterPro" id="IPR013518">
    <property type="entry name" value="K_chnl_inward-rec_Kir_cyto"/>
</dbReference>
<evidence type="ECO:0000256" key="3">
    <source>
        <dbReference type="ARBA" id="ARBA00022882"/>
    </source>
</evidence>
<evidence type="ECO:0000256" key="6">
    <source>
        <dbReference type="ARBA" id="ARBA00023303"/>
    </source>
</evidence>
<evidence type="ECO:0000313" key="9">
    <source>
        <dbReference type="EMBL" id="CAD9497037.1"/>
    </source>
</evidence>
<evidence type="ECO:0008006" key="10">
    <source>
        <dbReference type="Google" id="ProtNLM"/>
    </source>
</evidence>
<dbReference type="EMBL" id="HBGV01011150">
    <property type="protein sequence ID" value="CAD9497037.1"/>
    <property type="molecule type" value="Transcribed_RNA"/>
</dbReference>
<evidence type="ECO:0000256" key="7">
    <source>
        <dbReference type="RuleBase" id="RU003822"/>
    </source>
</evidence>
<protein>
    <recommendedName>
        <fullName evidence="10">C2H2-type domain-containing protein</fullName>
    </recommendedName>
</protein>
<dbReference type="GO" id="GO:1990573">
    <property type="term" value="P:potassium ion import across plasma membrane"/>
    <property type="evidence" value="ECO:0007669"/>
    <property type="project" value="TreeGrafter"/>
</dbReference>
<comment type="subcellular location">
    <subcellularLocation>
        <location evidence="7">Membrane</location>
        <topology evidence="7">Multi-pass membrane protein</topology>
    </subcellularLocation>
</comment>
<evidence type="ECO:0000256" key="8">
    <source>
        <dbReference type="SAM" id="MobiDB-lite"/>
    </source>
</evidence>
<dbReference type="GO" id="GO:0034702">
    <property type="term" value="C:monoatomic ion channel complex"/>
    <property type="evidence" value="ECO:0007669"/>
    <property type="project" value="UniProtKB-KW"/>
</dbReference>
<dbReference type="InterPro" id="IPR014756">
    <property type="entry name" value="Ig_E-set"/>
</dbReference>
<reference evidence="9" key="1">
    <citation type="submission" date="2021-01" db="EMBL/GenBank/DDBJ databases">
        <authorList>
            <person name="Corre E."/>
            <person name="Pelletier E."/>
            <person name="Niang G."/>
            <person name="Scheremetjew M."/>
            <person name="Finn R."/>
            <person name="Kale V."/>
            <person name="Holt S."/>
            <person name="Cochrane G."/>
            <person name="Meng A."/>
            <person name="Brown T."/>
            <person name="Cohen L."/>
        </authorList>
    </citation>
    <scope>NUCLEOTIDE SEQUENCE</scope>
    <source>
        <strain evidence="9">CCMP826</strain>
    </source>
</reference>
<keyword evidence="7" id="KW-0812">Transmembrane</keyword>
<dbReference type="GO" id="GO:0005242">
    <property type="term" value="F:inward rectifier potassium channel activity"/>
    <property type="evidence" value="ECO:0007669"/>
    <property type="project" value="InterPro"/>
</dbReference>
<gene>
    <name evidence="9" type="ORF">HTAM1171_LOCUS6874</name>
</gene>
<name>A0A7S2HQ77_9STRA</name>
<feature type="compositionally biased region" description="Low complexity" evidence="8">
    <location>
        <begin position="38"/>
        <end position="50"/>
    </location>
</feature>
<evidence type="ECO:0000256" key="1">
    <source>
        <dbReference type="ARBA" id="ARBA00022448"/>
    </source>
</evidence>
<sequence>MDVQVYDADSSHALVEAHVRFYAIRRHFHAGGGGGNGSSSSSGLPSSSSSRMLHHNLKFDPMRIINPDDELGAVMFPSTPTSVSHHIDAYSPILPPSRREFYENGRIHQNSNFVLDNSTGLNLREVDSYTGNRDGLQCAVCGETYGTTQNLVRHIRMCQLVEEHDDYPVKGSHRELDVAMIVSGNNNNNVSKGVSTFHRGGVNKNGTSFACADGNSSDEQWYDDFREYLTTSQIEILCVFEAIEPLFSGTFQCMQSYTIDDIVFGREFAPCMLYGEESAENERKWWHRLLLGYSNDNDVAARVDLDRFHEIVN</sequence>
<evidence type="ECO:0000256" key="4">
    <source>
        <dbReference type="ARBA" id="ARBA00022958"/>
    </source>
</evidence>
<feature type="region of interest" description="Disordered" evidence="8">
    <location>
        <begin position="32"/>
        <end position="52"/>
    </location>
</feature>
<keyword evidence="3 7" id="KW-0851">Voltage-gated channel</keyword>
<organism evidence="9">
    <name type="scientific">Helicotheca tamesis</name>
    <dbReference type="NCBI Taxonomy" id="374047"/>
    <lineage>
        <taxon>Eukaryota</taxon>
        <taxon>Sar</taxon>
        <taxon>Stramenopiles</taxon>
        <taxon>Ochrophyta</taxon>
        <taxon>Bacillariophyta</taxon>
        <taxon>Mediophyceae</taxon>
        <taxon>Lithodesmiophycidae</taxon>
        <taxon>Lithodesmiales</taxon>
        <taxon>Lithodesmiaceae</taxon>
        <taxon>Helicotheca</taxon>
    </lineage>
</organism>